<keyword evidence="2 3" id="KW-0067">ATP-binding</keyword>
<dbReference type="InterPro" id="IPR012833">
    <property type="entry name" value="NrdD"/>
</dbReference>
<accession>A0A7C5I4W9</accession>
<sequence>MKLVRKRDGQLVPFDDSRIKRAIFYALAATGNPDKLLAEQLKKEVVRILETTYGDELIPDIEDIQDVVEKVLMKRGETEAAKHYILYRKQHQELRDFRELFKTAINLVDNYLEDRDWRIRENSNMSYSLQGLNFHVSSSVIARYWLTKIYPEDAGKAHVRGDIHIHDLGILGPYCVGWDLEDLLRRGFGGVPGKISSKPAKHFRTALGQIVNFFYTL</sequence>
<dbReference type="GO" id="GO:0006260">
    <property type="term" value="P:DNA replication"/>
    <property type="evidence" value="ECO:0007669"/>
    <property type="project" value="InterPro"/>
</dbReference>
<dbReference type="Gene3D" id="3.20.70.20">
    <property type="match status" value="1"/>
</dbReference>
<dbReference type="EMBL" id="DRTV01000187">
    <property type="protein sequence ID" value="HHF58301.1"/>
    <property type="molecule type" value="Genomic_DNA"/>
</dbReference>
<dbReference type="SUPFAM" id="SSF51998">
    <property type="entry name" value="PFL-like glycyl radical enzymes"/>
    <property type="match status" value="1"/>
</dbReference>
<dbReference type="Proteomes" id="UP000886014">
    <property type="component" value="Unassembled WGS sequence"/>
</dbReference>
<dbReference type="GO" id="GO:0008998">
    <property type="term" value="F:ribonucleoside-triphosphate reductase (thioredoxin) activity"/>
    <property type="evidence" value="ECO:0007669"/>
    <property type="project" value="UniProtKB-EC"/>
</dbReference>
<feature type="domain" description="ATP-cone" evidence="4">
    <location>
        <begin position="2"/>
        <end position="95"/>
    </location>
</feature>
<reference evidence="5" key="1">
    <citation type="journal article" date="2020" name="mSystems">
        <title>Genome- and Community-Level Interaction Insights into Carbon Utilization and Element Cycling Functions of Hydrothermarchaeota in Hydrothermal Sediment.</title>
        <authorList>
            <person name="Zhou Z."/>
            <person name="Liu Y."/>
            <person name="Xu W."/>
            <person name="Pan J."/>
            <person name="Luo Z.H."/>
            <person name="Li M."/>
        </authorList>
    </citation>
    <scope>NUCLEOTIDE SEQUENCE [LARGE SCALE GENOMIC DNA]</scope>
    <source>
        <strain evidence="5">HyVt-94</strain>
    </source>
</reference>
<evidence type="ECO:0000256" key="3">
    <source>
        <dbReference type="PROSITE-ProRule" id="PRU00492"/>
    </source>
</evidence>
<comment type="caution">
    <text evidence="5">The sequence shown here is derived from an EMBL/GenBank/DDBJ whole genome shotgun (WGS) entry which is preliminary data.</text>
</comment>
<dbReference type="GO" id="GO:0004748">
    <property type="term" value="F:ribonucleoside-diphosphate reductase activity, thioredoxin disulfide as acceptor"/>
    <property type="evidence" value="ECO:0007669"/>
    <property type="project" value="TreeGrafter"/>
</dbReference>
<dbReference type="GO" id="GO:0005524">
    <property type="term" value="F:ATP binding"/>
    <property type="evidence" value="ECO:0007669"/>
    <property type="project" value="UniProtKB-UniRule"/>
</dbReference>
<name>A0A7C5I4W9_UNCW3</name>
<evidence type="ECO:0000256" key="1">
    <source>
        <dbReference type="ARBA" id="ARBA00022741"/>
    </source>
</evidence>
<dbReference type="PANTHER" id="PTHR21075:SF0">
    <property type="entry name" value="ANAEROBIC RIBONUCLEOSIDE-TRIPHOSPHATE REDUCTASE"/>
    <property type="match status" value="1"/>
</dbReference>
<feature type="non-terminal residue" evidence="5">
    <location>
        <position position="217"/>
    </location>
</feature>
<dbReference type="AlphaFoldDB" id="A0A7C5I4W9"/>
<proteinExistence type="predicted"/>
<dbReference type="PROSITE" id="PS51161">
    <property type="entry name" value="ATP_CONE"/>
    <property type="match status" value="1"/>
</dbReference>
<dbReference type="PANTHER" id="PTHR21075">
    <property type="entry name" value="ANAEROBIC RIBONUCLEOSIDE-TRIPHOSPHATE REDUCTASE"/>
    <property type="match status" value="1"/>
</dbReference>
<dbReference type="Pfam" id="PF13597">
    <property type="entry name" value="NRDD"/>
    <property type="match status" value="1"/>
</dbReference>
<keyword evidence="5" id="KW-0560">Oxidoreductase</keyword>
<keyword evidence="1 3" id="KW-0547">Nucleotide-binding</keyword>
<dbReference type="Pfam" id="PF03477">
    <property type="entry name" value="ATP-cone"/>
    <property type="match status" value="1"/>
</dbReference>
<evidence type="ECO:0000259" key="4">
    <source>
        <dbReference type="PROSITE" id="PS51161"/>
    </source>
</evidence>
<dbReference type="EC" id="1.17.4.2" evidence="5"/>
<protein>
    <submittedName>
        <fullName evidence="5">Ribonucleoside triphosphate reductase</fullName>
        <ecNumber evidence="5">1.17.4.2</ecNumber>
    </submittedName>
</protein>
<evidence type="ECO:0000256" key="2">
    <source>
        <dbReference type="ARBA" id="ARBA00022840"/>
    </source>
</evidence>
<evidence type="ECO:0000313" key="5">
    <source>
        <dbReference type="EMBL" id="HHF58301.1"/>
    </source>
</evidence>
<organism evidence="5">
    <name type="scientific">candidate division WOR-3 bacterium</name>
    <dbReference type="NCBI Taxonomy" id="2052148"/>
    <lineage>
        <taxon>Bacteria</taxon>
        <taxon>Bacteria division WOR-3</taxon>
    </lineage>
</organism>
<dbReference type="GO" id="GO:0031250">
    <property type="term" value="C:anaerobic ribonucleoside-triphosphate reductase complex"/>
    <property type="evidence" value="ECO:0007669"/>
    <property type="project" value="TreeGrafter"/>
</dbReference>
<gene>
    <name evidence="5" type="ORF">ENL41_02630</name>
</gene>
<dbReference type="InterPro" id="IPR005144">
    <property type="entry name" value="ATP-cone_dom"/>
</dbReference>
<dbReference type="GO" id="GO:0009265">
    <property type="term" value="P:2'-deoxyribonucleotide biosynthetic process"/>
    <property type="evidence" value="ECO:0007669"/>
    <property type="project" value="TreeGrafter"/>
</dbReference>